<gene>
    <name evidence="2" type="ORF">UT18_C0009G0039</name>
</gene>
<proteinExistence type="predicted"/>
<evidence type="ECO:0000313" key="3">
    <source>
        <dbReference type="Proteomes" id="UP000034207"/>
    </source>
</evidence>
<dbReference type="InterPro" id="IPR049244">
    <property type="entry name" value="DUF6879"/>
</dbReference>
<organism evidence="2 3">
    <name type="scientific">candidate division CPR2 bacterium GW2011_GWC2_39_10</name>
    <dbReference type="NCBI Taxonomy" id="1618345"/>
    <lineage>
        <taxon>Bacteria</taxon>
        <taxon>Bacteria division CPR2</taxon>
    </lineage>
</organism>
<comment type="caution">
    <text evidence="2">The sequence shown here is derived from an EMBL/GenBank/DDBJ whole genome shotgun (WGS) entry which is preliminary data.</text>
</comment>
<evidence type="ECO:0000313" key="2">
    <source>
        <dbReference type="EMBL" id="KKQ94628.1"/>
    </source>
</evidence>
<dbReference type="Pfam" id="PF21806">
    <property type="entry name" value="DUF6879"/>
    <property type="match status" value="1"/>
</dbReference>
<protein>
    <recommendedName>
        <fullName evidence="1">DUF6879 domain-containing protein</fullName>
    </recommendedName>
</protein>
<reference evidence="2 3" key="1">
    <citation type="journal article" date="2015" name="Nature">
        <title>rRNA introns, odd ribosomes, and small enigmatic genomes across a large radiation of phyla.</title>
        <authorList>
            <person name="Brown C.T."/>
            <person name="Hug L.A."/>
            <person name="Thomas B.C."/>
            <person name="Sharon I."/>
            <person name="Castelle C.J."/>
            <person name="Singh A."/>
            <person name="Wilkins M.J."/>
            <person name="Williams K.H."/>
            <person name="Banfield J.F."/>
        </authorList>
    </citation>
    <scope>NUCLEOTIDE SEQUENCE [LARGE SCALE GENOMIC DNA]</scope>
</reference>
<dbReference type="AlphaFoldDB" id="A0A0G0LRU5"/>
<name>A0A0G0LRU5_UNCC2</name>
<feature type="domain" description="DUF6879" evidence="1">
    <location>
        <begin position="7"/>
        <end position="171"/>
    </location>
</feature>
<dbReference type="Proteomes" id="UP000034207">
    <property type="component" value="Unassembled WGS sequence"/>
</dbReference>
<accession>A0A0G0LRU5</accession>
<sequence>MKIKDNSDLFNECKDAFRLETLSVYSIPEEEKYLQLYYDGKPLPPQECCMTEWHTMLTKAKERGASFKRLRSLPESFNNYIRAEIEWGYIYNAEFGENIRMITPSLIKEKVSKEKLVDFWIFDNASVLLMNYDTEGHFLGSNLVDDFREVDKYIKIKELLWPLGQKLEDFLKEYRAKKY</sequence>
<evidence type="ECO:0000259" key="1">
    <source>
        <dbReference type="Pfam" id="PF21806"/>
    </source>
</evidence>
<dbReference type="EMBL" id="LBVV01000009">
    <property type="protein sequence ID" value="KKQ94628.1"/>
    <property type="molecule type" value="Genomic_DNA"/>
</dbReference>